<dbReference type="RefSeq" id="WP_229572417.1">
    <property type="nucleotide sequence ID" value="NZ_AP025226.1"/>
</dbReference>
<comment type="function">
    <text evidence="2">CRISPR (clustered regularly interspaced short palindromic repeat) is an adaptive immune system that provides protection against mobile genetic elements (viruses, transposable elements and conjugative plasmids). CRISPR clusters contain spacers, sequences complementary to antecedent mobile elements, and target invading nucleic acids. CRISPR clusters are transcribed and processed into CRISPR RNA (crRNA).</text>
</comment>
<keyword evidence="1" id="KW-0051">Antiviral defense</keyword>
<feature type="region of interest" description="Disordered" evidence="3">
    <location>
        <begin position="160"/>
        <end position="183"/>
    </location>
</feature>
<feature type="compositionally biased region" description="Basic and acidic residues" evidence="3">
    <location>
        <begin position="160"/>
        <end position="169"/>
    </location>
</feature>
<gene>
    <name evidence="4" type="ORF">SACC_15820</name>
</gene>
<dbReference type="GeneID" id="68866313"/>
<dbReference type="PANTHER" id="PTHR37459:SF1">
    <property type="entry name" value="CRISPR-ASSOCIATED PROTEIN CAS7_CST2_DEVR"/>
    <property type="match status" value="1"/>
</dbReference>
<dbReference type="Pfam" id="PF01905">
    <property type="entry name" value="DevR"/>
    <property type="match status" value="1"/>
</dbReference>
<organism evidence="4 5">
    <name type="scientific">Saccharolobus caldissimus</name>
    <dbReference type="NCBI Taxonomy" id="1702097"/>
    <lineage>
        <taxon>Archaea</taxon>
        <taxon>Thermoproteota</taxon>
        <taxon>Thermoprotei</taxon>
        <taxon>Sulfolobales</taxon>
        <taxon>Sulfolobaceae</taxon>
        <taxon>Saccharolobus</taxon>
    </lineage>
</organism>
<name>A0AAQ4CRY4_9CREN</name>
<keyword evidence="5" id="KW-1185">Reference proteome</keyword>
<accession>A0AAQ4CRY4</accession>
<evidence type="ECO:0000256" key="1">
    <source>
        <dbReference type="ARBA" id="ARBA00023118"/>
    </source>
</evidence>
<dbReference type="EMBL" id="AP025226">
    <property type="protein sequence ID" value="BDB98565.1"/>
    <property type="molecule type" value="Genomic_DNA"/>
</dbReference>
<dbReference type="KEGG" id="scas:SACC_15820"/>
<dbReference type="InterPro" id="IPR010154">
    <property type="entry name" value="CRISPR-assoc_Cas7/Cst2/DevR"/>
</dbReference>
<evidence type="ECO:0000256" key="3">
    <source>
        <dbReference type="SAM" id="MobiDB-lite"/>
    </source>
</evidence>
<dbReference type="GO" id="GO:0051607">
    <property type="term" value="P:defense response to virus"/>
    <property type="evidence" value="ECO:0007669"/>
    <property type="project" value="UniProtKB-KW"/>
</dbReference>
<dbReference type="NCBIfam" id="TIGR01875">
    <property type="entry name" value="cas_MJ0381"/>
    <property type="match status" value="1"/>
</dbReference>
<dbReference type="PANTHER" id="PTHR37459">
    <property type="match status" value="1"/>
</dbReference>
<dbReference type="Proteomes" id="UP001319921">
    <property type="component" value="Chromosome"/>
</dbReference>
<dbReference type="InterPro" id="IPR052681">
    <property type="entry name" value="CRISPR-Cas7/Cst2/DevR"/>
</dbReference>
<protein>
    <submittedName>
        <fullName evidence="4">Type I-A CRISPR-associated protein Cas7/Csa2</fullName>
    </submittedName>
</protein>
<evidence type="ECO:0000313" key="5">
    <source>
        <dbReference type="Proteomes" id="UP001319921"/>
    </source>
</evidence>
<evidence type="ECO:0000313" key="4">
    <source>
        <dbReference type="EMBL" id="BDB98565.1"/>
    </source>
</evidence>
<reference evidence="4 5" key="1">
    <citation type="journal article" date="2022" name="Microbiol. Resour. Announc.">
        <title>Complete Genome Sequence of the Hyperthermophilic and Acidophilic Archaeon Saccharolobus caldissimus Strain HS-3T.</title>
        <authorList>
            <person name="Sakai H.D."/>
            <person name="Kurosawa N."/>
        </authorList>
    </citation>
    <scope>NUCLEOTIDE SEQUENCE [LARGE SCALE GENOMIC DNA]</scope>
    <source>
        <strain evidence="4 5">JCM32116</strain>
    </source>
</reference>
<proteinExistence type="predicted"/>
<evidence type="ECO:0000256" key="2">
    <source>
        <dbReference type="ARBA" id="ARBA00025626"/>
    </source>
</evidence>
<dbReference type="AlphaFoldDB" id="A0AAQ4CRY4"/>
<sequence>MPQQKTYSYENRKRIYPFISMGIRIIANVEALNMVETAGNLSRHRTVPIVVFSDGNYSLKWYPALSGETLAHAFQLALSNLEKTSSNPKLCYFCGIGEFIKHTALDFYQKILNNVNLPEWERNLLNIENEWDVENEIIKNCVVEDLGGFVIATAAREEQKSKKGKKKEEQEEEEQKTEEQRTGISIRRTSAFQFSYVVPTLDAILSGSTTTDVQMQIRMASVGQSLANSVNYDNPIQAPYNKEISSTTYSFIFNLDADKICVNSYTNSEVCEKGEKLRRITLALNAIKLVIDGNFGASKSRYTSFLERELIVAAVTKGDVLFTVSSPSMRLNDFIEETIERAKSYLKEFNKLTISLYVWVNKGKASELKINGKIIKDYINDVKSKLEENIKNRFKVEYIESYTHADLIDKIMDEVKQLDSG</sequence>